<dbReference type="InterPro" id="IPR050426">
    <property type="entry name" value="Glycosyltransferase_28"/>
</dbReference>
<dbReference type="Proteomes" id="UP000576393">
    <property type="component" value="Unassembled WGS sequence"/>
</dbReference>
<protein>
    <recommendedName>
        <fullName evidence="8">Glycosyltransferase</fullName>
    </recommendedName>
</protein>
<dbReference type="CDD" id="cd03784">
    <property type="entry name" value="GT1_Gtf-like"/>
    <property type="match status" value="1"/>
</dbReference>
<comment type="caution">
    <text evidence="6">The sequence shown here is derived from an EMBL/GenBank/DDBJ whole genome shotgun (WGS) entry which is preliminary data.</text>
</comment>
<dbReference type="PANTHER" id="PTHR48050:SF13">
    <property type="entry name" value="STEROL 3-BETA-GLUCOSYLTRANSFERASE UGT80A2"/>
    <property type="match status" value="1"/>
</dbReference>
<dbReference type="InterPro" id="IPR010610">
    <property type="entry name" value="EryCIII-like_C"/>
</dbReference>
<evidence type="ECO:0000259" key="4">
    <source>
        <dbReference type="Pfam" id="PF06722"/>
    </source>
</evidence>
<proteinExistence type="inferred from homology"/>
<accession>A0A852US46</accession>
<comment type="similarity">
    <text evidence="1">Belongs to the glycosyltransferase 28 family.</text>
</comment>
<feature type="domain" description="Erythromycin biosynthesis protein CIII-like N-terminal" evidence="5">
    <location>
        <begin position="22"/>
        <end position="254"/>
    </location>
</feature>
<evidence type="ECO:0000259" key="5">
    <source>
        <dbReference type="Pfam" id="PF21036"/>
    </source>
</evidence>
<dbReference type="Gene3D" id="3.40.50.2000">
    <property type="entry name" value="Glycogen Phosphorylase B"/>
    <property type="match status" value="2"/>
</dbReference>
<dbReference type="SUPFAM" id="SSF53756">
    <property type="entry name" value="UDP-Glycosyltransferase/glycogen phosphorylase"/>
    <property type="match status" value="1"/>
</dbReference>
<gene>
    <name evidence="6" type="ORF">HDA43_000415</name>
</gene>
<feature type="domain" description="Erythromycin biosynthesis protein CIII-like C-terminal" evidence="4">
    <location>
        <begin position="269"/>
        <end position="431"/>
    </location>
</feature>
<evidence type="ECO:0000313" key="7">
    <source>
        <dbReference type="Proteomes" id="UP000576393"/>
    </source>
</evidence>
<evidence type="ECO:0000313" key="6">
    <source>
        <dbReference type="EMBL" id="NYF38256.1"/>
    </source>
</evidence>
<dbReference type="PANTHER" id="PTHR48050">
    <property type="entry name" value="STEROL 3-BETA-GLUCOSYLTRANSFERASE"/>
    <property type="match status" value="1"/>
</dbReference>
<evidence type="ECO:0000256" key="2">
    <source>
        <dbReference type="ARBA" id="ARBA00022676"/>
    </source>
</evidence>
<evidence type="ECO:0008006" key="8">
    <source>
        <dbReference type="Google" id="ProtNLM"/>
    </source>
</evidence>
<dbReference type="GO" id="GO:0008194">
    <property type="term" value="F:UDP-glycosyltransferase activity"/>
    <property type="evidence" value="ECO:0007669"/>
    <property type="project" value="InterPro"/>
</dbReference>
<keyword evidence="3" id="KW-0808">Transferase</keyword>
<dbReference type="Pfam" id="PF21036">
    <property type="entry name" value="EryCIII-like_N"/>
    <property type="match status" value="1"/>
</dbReference>
<sequence length="438" mass="47803">MRVMLSVWPQTCHLYPAIPYAQALQLAGHEVCVACPPGAADDIVAAGLTAVVCGEPETDGWLRDDIHPRADEMERLATLLEIPDAERDNWDVFFQYYMMAVRFHLPSRPSKQNEALVEFARSWKPDLVLWDPWFPAGAVAARASGAAHARVLMGPDYSGWAVERFAAHAGRTGAGQAANPLAEAVRPLAAHYGIEVDEELLVGQWTVDPMPAEMRLSTGIASLPVRWSPYNGGGVKPAWLYGRPERPRLALSVGLSTRAYHKGEWRTPKILEAVADLDVEVVATLNADQLEGVGAIPANVRTVDYVPLVQLLPTCSASINHGSSGTFWASVAAGLPQIITDTDEPQRVVVADGENSKMAERHILSKVAARYVEARRAGLRLNHQTQTVEEVREQVVAVLEDPAYRAGADAVHAEWLAKPGPGEIVADLEKLTAEHRRR</sequence>
<evidence type="ECO:0000256" key="1">
    <source>
        <dbReference type="ARBA" id="ARBA00006962"/>
    </source>
</evidence>
<dbReference type="RefSeq" id="WP_179818036.1">
    <property type="nucleotide sequence ID" value="NZ_JACCCO010000001.1"/>
</dbReference>
<name>A0A852US46_9ACTN</name>
<dbReference type="InterPro" id="IPR002213">
    <property type="entry name" value="UDP_glucos_trans"/>
</dbReference>
<organism evidence="6 7">
    <name type="scientific">Streptosporangium sandarakinum</name>
    <dbReference type="NCBI Taxonomy" id="1260955"/>
    <lineage>
        <taxon>Bacteria</taxon>
        <taxon>Bacillati</taxon>
        <taxon>Actinomycetota</taxon>
        <taxon>Actinomycetes</taxon>
        <taxon>Streptosporangiales</taxon>
        <taxon>Streptosporangiaceae</taxon>
        <taxon>Streptosporangium</taxon>
    </lineage>
</organism>
<dbReference type="InterPro" id="IPR048284">
    <property type="entry name" value="EryCIII-like_N"/>
</dbReference>
<dbReference type="Pfam" id="PF06722">
    <property type="entry name" value="EryCIII-like_C"/>
    <property type="match status" value="1"/>
</dbReference>
<keyword evidence="7" id="KW-1185">Reference proteome</keyword>
<dbReference type="EMBL" id="JACCCO010000001">
    <property type="protein sequence ID" value="NYF38256.1"/>
    <property type="molecule type" value="Genomic_DNA"/>
</dbReference>
<reference evidence="6 7" key="1">
    <citation type="submission" date="2020-07" db="EMBL/GenBank/DDBJ databases">
        <title>Sequencing the genomes of 1000 actinobacteria strains.</title>
        <authorList>
            <person name="Klenk H.-P."/>
        </authorList>
    </citation>
    <scope>NUCLEOTIDE SEQUENCE [LARGE SCALE GENOMIC DNA]</scope>
    <source>
        <strain evidence="6 7">DSM 45763</strain>
    </source>
</reference>
<dbReference type="GO" id="GO:0016758">
    <property type="term" value="F:hexosyltransferase activity"/>
    <property type="evidence" value="ECO:0007669"/>
    <property type="project" value="UniProtKB-ARBA"/>
</dbReference>
<evidence type="ECO:0000256" key="3">
    <source>
        <dbReference type="ARBA" id="ARBA00022679"/>
    </source>
</evidence>
<keyword evidence="2" id="KW-0328">Glycosyltransferase</keyword>
<dbReference type="GO" id="GO:0017000">
    <property type="term" value="P:antibiotic biosynthetic process"/>
    <property type="evidence" value="ECO:0007669"/>
    <property type="project" value="UniProtKB-ARBA"/>
</dbReference>
<dbReference type="AlphaFoldDB" id="A0A852US46"/>